<dbReference type="EMBL" id="BROD01000001">
    <property type="protein sequence ID" value="GKX66010.1"/>
    <property type="molecule type" value="Genomic_DNA"/>
</dbReference>
<proteinExistence type="predicted"/>
<evidence type="ECO:0000313" key="2">
    <source>
        <dbReference type="Proteomes" id="UP001058074"/>
    </source>
</evidence>
<protein>
    <submittedName>
        <fullName evidence="1">Uncharacterized protein</fullName>
    </submittedName>
</protein>
<evidence type="ECO:0000313" key="1">
    <source>
        <dbReference type="EMBL" id="GKX66010.1"/>
    </source>
</evidence>
<keyword evidence="2" id="KW-1185">Reference proteome</keyword>
<reference evidence="1" key="1">
    <citation type="journal article" date="2025" name="Int. J. Syst. Evol. Microbiol.">
        <title>Inconstantimicrobium mannanitabidum sp. nov., a novel member of the family Clostridiaceae isolated from anoxic soil under the treatment of reductive soil disinfestation.</title>
        <authorList>
            <person name="Ueki A."/>
            <person name="Tonouchi A."/>
            <person name="Honma S."/>
            <person name="Kaku N."/>
            <person name="Ueki K."/>
        </authorList>
    </citation>
    <scope>NUCLEOTIDE SEQUENCE</scope>
    <source>
        <strain evidence="1">TW13</strain>
    </source>
</reference>
<sequence length="68" mass="7929">MAKSEKYRDHCKCINKDIEINIVHISANIKPIKGCEQIIDFGTGGYRKMQIQNCKYMNTDECILKNYD</sequence>
<comment type="caution">
    <text evidence="1">The sequence shown here is derived from an EMBL/GenBank/DDBJ whole genome shotgun (WGS) entry which is preliminary data.</text>
</comment>
<organism evidence="1 2">
    <name type="scientific">Inconstantimicrobium mannanitabidum</name>
    <dbReference type="NCBI Taxonomy" id="1604901"/>
    <lineage>
        <taxon>Bacteria</taxon>
        <taxon>Bacillati</taxon>
        <taxon>Bacillota</taxon>
        <taxon>Clostridia</taxon>
        <taxon>Eubacteriales</taxon>
        <taxon>Clostridiaceae</taxon>
        <taxon>Inconstantimicrobium</taxon>
    </lineage>
</organism>
<name>A0ACB5RA69_9CLOT</name>
<dbReference type="Proteomes" id="UP001058074">
    <property type="component" value="Unassembled WGS sequence"/>
</dbReference>
<accession>A0ACB5RA69</accession>
<gene>
    <name evidence="1" type="ORF">rsdtw13_12680</name>
</gene>